<dbReference type="Pfam" id="PF12847">
    <property type="entry name" value="Methyltransf_18"/>
    <property type="match status" value="1"/>
</dbReference>
<dbReference type="GO" id="GO:0160105">
    <property type="term" value="F:tRNA (adenine(22)-N1)-methyltransferase activity"/>
    <property type="evidence" value="ECO:0007669"/>
    <property type="project" value="InterPro"/>
</dbReference>
<dbReference type="PIRSF" id="PIRSF018637">
    <property type="entry name" value="TrmK"/>
    <property type="match status" value="1"/>
</dbReference>
<name>D9QVH5_ACEAZ</name>
<dbReference type="eggNOG" id="COG2384">
    <property type="taxonomic scope" value="Bacteria"/>
</dbReference>
<dbReference type="InterPro" id="IPR029063">
    <property type="entry name" value="SAM-dependent_MTases_sf"/>
</dbReference>
<dbReference type="Proteomes" id="UP000001661">
    <property type="component" value="Chromosome"/>
</dbReference>
<dbReference type="PANTHER" id="PTHR38451">
    <property type="entry name" value="TRNA (ADENINE(22)-N(1))-METHYLTRANSFERASE"/>
    <property type="match status" value="1"/>
</dbReference>
<dbReference type="STRING" id="574087.Acear_0694"/>
<protein>
    <recommendedName>
        <fullName evidence="3">SAM-dependent methyltransferase</fullName>
    </recommendedName>
</protein>
<keyword evidence="2" id="KW-1185">Reference proteome</keyword>
<dbReference type="KEGG" id="aar:Acear_0694"/>
<dbReference type="SUPFAM" id="SSF53335">
    <property type="entry name" value="S-adenosyl-L-methionine-dependent methyltransferases"/>
    <property type="match status" value="1"/>
</dbReference>
<organism evidence="1 2">
    <name type="scientific">Acetohalobium arabaticum (strain ATCC 49924 / DSM 5501 / Z-7288)</name>
    <dbReference type="NCBI Taxonomy" id="574087"/>
    <lineage>
        <taxon>Bacteria</taxon>
        <taxon>Bacillati</taxon>
        <taxon>Bacillota</taxon>
        <taxon>Clostridia</taxon>
        <taxon>Halanaerobiales</taxon>
        <taxon>Halobacteroidaceae</taxon>
        <taxon>Acetohalobium</taxon>
    </lineage>
</organism>
<evidence type="ECO:0008006" key="3">
    <source>
        <dbReference type="Google" id="ProtNLM"/>
    </source>
</evidence>
<dbReference type="InterPro" id="IPR006901">
    <property type="entry name" value="TrmK"/>
</dbReference>
<dbReference type="Gene3D" id="3.40.50.150">
    <property type="entry name" value="Vaccinia Virus protein VP39"/>
    <property type="match status" value="1"/>
</dbReference>
<gene>
    <name evidence="1" type="ordered locus">Acear_0694</name>
</gene>
<dbReference type="Gene3D" id="1.10.287.1890">
    <property type="match status" value="1"/>
</dbReference>
<dbReference type="AlphaFoldDB" id="D9QVH5"/>
<evidence type="ECO:0000313" key="2">
    <source>
        <dbReference type="Proteomes" id="UP000001661"/>
    </source>
</evidence>
<dbReference type="HOGENOM" id="CLU_071037_1_0_9"/>
<reference evidence="1 2" key="1">
    <citation type="journal article" date="2010" name="Stand. Genomic Sci.">
        <title>Complete genome sequence of Acetohalobium arabaticum type strain (Z-7288).</title>
        <authorList>
            <person name="Sikorski J."/>
            <person name="Lapidus A."/>
            <person name="Chertkov O."/>
            <person name="Lucas S."/>
            <person name="Copeland A."/>
            <person name="Glavina Del Rio T."/>
            <person name="Nolan M."/>
            <person name="Tice H."/>
            <person name="Cheng J.F."/>
            <person name="Han C."/>
            <person name="Brambilla E."/>
            <person name="Pitluck S."/>
            <person name="Liolios K."/>
            <person name="Ivanova N."/>
            <person name="Mavromatis K."/>
            <person name="Mikhailova N."/>
            <person name="Pati A."/>
            <person name="Bruce D."/>
            <person name="Detter C."/>
            <person name="Tapia R."/>
            <person name="Goodwin L."/>
            <person name="Chen A."/>
            <person name="Palaniappan K."/>
            <person name="Land M."/>
            <person name="Hauser L."/>
            <person name="Chang Y.J."/>
            <person name="Jeffries C.D."/>
            <person name="Rohde M."/>
            <person name="Goker M."/>
            <person name="Spring S."/>
            <person name="Woyke T."/>
            <person name="Bristow J."/>
            <person name="Eisen J.A."/>
            <person name="Markowitz V."/>
            <person name="Hugenholtz P."/>
            <person name="Kyrpides N.C."/>
            <person name="Klenk H.P."/>
        </authorList>
    </citation>
    <scope>NUCLEOTIDE SEQUENCE [LARGE SCALE GENOMIC DNA]</scope>
    <source>
        <strain evidence="2">ATCC 49924 / DSM 5501 / Z-7288</strain>
    </source>
</reference>
<dbReference type="RefSeq" id="WP_013277680.1">
    <property type="nucleotide sequence ID" value="NC_014378.1"/>
</dbReference>
<accession>D9QVH5</accession>
<evidence type="ECO:0000313" key="1">
    <source>
        <dbReference type="EMBL" id="ADL12234.1"/>
    </source>
</evidence>
<dbReference type="PANTHER" id="PTHR38451:SF1">
    <property type="entry name" value="TRNA (ADENINE(22)-N(1))-METHYLTRANSFERASE"/>
    <property type="match status" value="1"/>
</dbReference>
<dbReference type="OrthoDB" id="5881184at2"/>
<sequence>MKLSPRLKEITELISSPYSVADIGTDHAYLPIYLAENFDCEKLIASDVKQAPYQTAVENVQQAELEDMIDVRLGCGLKILEPNEVKAAVIAGVGSDTIIDIIADNKQITDSITEFVLQPMNHAARLRNWLMNNGFQIIDEGLAQEGTRFYEIILIQSGSEQISDPFLLEIGPRLLEKNPQCYQEFLVSKEKKWQTILNQLPDNSSSGLTAKKKQLKYRLDKIQEVMECL</sequence>
<dbReference type="EMBL" id="CP002105">
    <property type="protein sequence ID" value="ADL12234.1"/>
    <property type="molecule type" value="Genomic_DNA"/>
</dbReference>
<proteinExistence type="predicted"/>